<dbReference type="Gene3D" id="3.40.47.10">
    <property type="match status" value="1"/>
</dbReference>
<dbReference type="PROSITE" id="PS00098">
    <property type="entry name" value="THIOLASE_1"/>
    <property type="match status" value="1"/>
</dbReference>
<dbReference type="Pfam" id="PF02803">
    <property type="entry name" value="Thiolase_C"/>
    <property type="match status" value="1"/>
</dbReference>
<dbReference type="EC" id="2.3.1.16" evidence="5"/>
<protein>
    <recommendedName>
        <fullName evidence="5">acetyl-CoA C-acyltransferase</fullName>
        <ecNumber evidence="5">2.3.1.16</ecNumber>
    </recommendedName>
</protein>
<dbReference type="InterPro" id="IPR050215">
    <property type="entry name" value="Thiolase-like_sf_Thiolase"/>
</dbReference>
<comment type="pathway">
    <text evidence="1">Lipid metabolism.</text>
</comment>
<dbReference type="PROSITE" id="PS00099">
    <property type="entry name" value="THIOLASE_3"/>
    <property type="match status" value="1"/>
</dbReference>
<evidence type="ECO:0000256" key="5">
    <source>
        <dbReference type="ARBA" id="ARBA00024073"/>
    </source>
</evidence>
<dbReference type="InterPro" id="IPR020616">
    <property type="entry name" value="Thiolase_N"/>
</dbReference>
<keyword evidence="4 6" id="KW-0012">Acyltransferase</keyword>
<keyword evidence="10" id="KW-1185">Reference proteome</keyword>
<dbReference type="SUPFAM" id="SSF53901">
    <property type="entry name" value="Thiolase-like"/>
    <property type="match status" value="2"/>
</dbReference>
<proteinExistence type="inferred from homology"/>
<feature type="domain" description="Thiolase C-terminal" evidence="8">
    <location>
        <begin position="292"/>
        <end position="413"/>
    </location>
</feature>
<evidence type="ECO:0000259" key="7">
    <source>
        <dbReference type="Pfam" id="PF00108"/>
    </source>
</evidence>
<dbReference type="NCBIfam" id="TIGR01930">
    <property type="entry name" value="AcCoA-C-Actrans"/>
    <property type="match status" value="1"/>
</dbReference>
<dbReference type="CDD" id="cd00751">
    <property type="entry name" value="thiolase"/>
    <property type="match status" value="1"/>
</dbReference>
<sequence>MQIDREDITVAKDLSPSDAVVVAYKRTPFGRARKGSLAAERPEDLALAAVRAALADVPAVNPATLDDFYLGTAVPEGAQGDNAARRVAVYAGYDSLPGASINRFCASSVQAIASAARAIRSGDGDAFLVGGMESTSRTPPMPTDVYPGSEVPASRSDEIFASDVRWIDPRSQGLQPDVYIAMGRTAEFVAGLTGTSRQDQDEWALQSQRRTVAAVAAGWFDAEIVPYVRADGILVTADDGPRPETSIEGLAALRPAFKESGTVTAGNASPLNDGASAAVLMSAAKARELGVRPLARVLGASASALSPEIMGLGPVGATRKLLDRLGLTVADLDLVELNEAFAAQVVPTVRELGLDPDRVNVHGGAIAIGHPFGATGVRLTGTLIRALQQRDGTLGLVTLCVGGGQGMALALERLS</sequence>
<comment type="caution">
    <text evidence="9">The sequence shown here is derived from an EMBL/GenBank/DDBJ whole genome shotgun (WGS) entry which is preliminary data.</text>
</comment>
<feature type="domain" description="Thiolase N-terminal" evidence="7">
    <location>
        <begin position="20"/>
        <end position="283"/>
    </location>
</feature>
<dbReference type="PROSITE" id="PS00737">
    <property type="entry name" value="THIOLASE_2"/>
    <property type="match status" value="1"/>
</dbReference>
<name>A0ABP7GZS3_9MICO</name>
<evidence type="ECO:0000256" key="3">
    <source>
        <dbReference type="ARBA" id="ARBA00022679"/>
    </source>
</evidence>
<accession>A0ABP7GZS3</accession>
<evidence type="ECO:0000256" key="2">
    <source>
        <dbReference type="ARBA" id="ARBA00010982"/>
    </source>
</evidence>
<dbReference type="InterPro" id="IPR020610">
    <property type="entry name" value="Thiolase_AS"/>
</dbReference>
<organism evidence="9 10">
    <name type="scientific">Microbacterium kribbense</name>
    <dbReference type="NCBI Taxonomy" id="433645"/>
    <lineage>
        <taxon>Bacteria</taxon>
        <taxon>Bacillati</taxon>
        <taxon>Actinomycetota</taxon>
        <taxon>Actinomycetes</taxon>
        <taxon>Micrococcales</taxon>
        <taxon>Microbacteriaceae</taxon>
        <taxon>Microbacterium</taxon>
    </lineage>
</organism>
<dbReference type="InterPro" id="IPR020615">
    <property type="entry name" value="Thiolase_acyl_enz_int_AS"/>
</dbReference>
<evidence type="ECO:0000256" key="1">
    <source>
        <dbReference type="ARBA" id="ARBA00005189"/>
    </source>
</evidence>
<evidence type="ECO:0000313" key="10">
    <source>
        <dbReference type="Proteomes" id="UP001500540"/>
    </source>
</evidence>
<dbReference type="PANTHER" id="PTHR43853:SF2">
    <property type="entry name" value="3-OXOADIPYL-COA_3-OXO-5,6-DEHYDROSUBERYL-COA THIOLASE"/>
    <property type="match status" value="1"/>
</dbReference>
<dbReference type="Pfam" id="PF00108">
    <property type="entry name" value="Thiolase_N"/>
    <property type="match status" value="1"/>
</dbReference>
<dbReference type="Proteomes" id="UP001500540">
    <property type="component" value="Unassembled WGS sequence"/>
</dbReference>
<dbReference type="PANTHER" id="PTHR43853">
    <property type="entry name" value="3-KETOACYL-COA THIOLASE, PEROXISOMAL"/>
    <property type="match status" value="1"/>
</dbReference>
<dbReference type="InterPro" id="IPR020617">
    <property type="entry name" value="Thiolase_C"/>
</dbReference>
<dbReference type="InterPro" id="IPR002155">
    <property type="entry name" value="Thiolase"/>
</dbReference>
<reference evidence="10" key="1">
    <citation type="journal article" date="2019" name="Int. J. Syst. Evol. Microbiol.">
        <title>The Global Catalogue of Microorganisms (GCM) 10K type strain sequencing project: providing services to taxonomists for standard genome sequencing and annotation.</title>
        <authorList>
            <consortium name="The Broad Institute Genomics Platform"/>
            <consortium name="The Broad Institute Genome Sequencing Center for Infectious Disease"/>
            <person name="Wu L."/>
            <person name="Ma J."/>
        </authorList>
    </citation>
    <scope>NUCLEOTIDE SEQUENCE [LARGE SCALE GENOMIC DNA]</scope>
    <source>
        <strain evidence="10">JCM 16950</strain>
    </source>
</reference>
<evidence type="ECO:0000259" key="8">
    <source>
        <dbReference type="Pfam" id="PF02803"/>
    </source>
</evidence>
<keyword evidence="3 6" id="KW-0808">Transferase</keyword>
<evidence type="ECO:0000313" key="9">
    <source>
        <dbReference type="EMBL" id="GAA3777796.1"/>
    </source>
</evidence>
<dbReference type="InterPro" id="IPR020613">
    <property type="entry name" value="Thiolase_CS"/>
</dbReference>
<evidence type="ECO:0000256" key="6">
    <source>
        <dbReference type="RuleBase" id="RU003557"/>
    </source>
</evidence>
<comment type="similarity">
    <text evidence="2 6">Belongs to the thiolase-like superfamily. Thiolase family.</text>
</comment>
<evidence type="ECO:0000256" key="4">
    <source>
        <dbReference type="ARBA" id="ARBA00023315"/>
    </source>
</evidence>
<gene>
    <name evidence="9" type="ORF">GCM10022240_31410</name>
</gene>
<dbReference type="PIRSF" id="PIRSF000429">
    <property type="entry name" value="Ac-CoA_Ac_transf"/>
    <property type="match status" value="1"/>
</dbReference>
<dbReference type="InterPro" id="IPR016039">
    <property type="entry name" value="Thiolase-like"/>
</dbReference>
<dbReference type="EMBL" id="BAABAF010000015">
    <property type="protein sequence ID" value="GAA3777796.1"/>
    <property type="molecule type" value="Genomic_DNA"/>
</dbReference>